<dbReference type="Proteomes" id="UP000224877">
    <property type="component" value="Segment"/>
</dbReference>
<sequence>MSKTVLLNIGEVWVGFTQTSPKTLSNSNVTTPKTIMHLEFNLFGKTTYRYKYVSEETGNIVEGEIVGYVEKVNNEYIIEITDICVLAKLKTTLDEVTTK</sequence>
<name>A0A1B4XWH7_9CAUD</name>
<gene>
    <name evidence="1" type="ORF">BPT24_023</name>
</gene>
<dbReference type="EMBL" id="LC168164">
    <property type="protein sequence ID" value="BAV39145.1"/>
    <property type="molecule type" value="Genomic_DNA"/>
</dbReference>
<protein>
    <submittedName>
        <fullName evidence="1">Uncharacterized protein</fullName>
    </submittedName>
</protein>
<evidence type="ECO:0000313" key="1">
    <source>
        <dbReference type="EMBL" id="BAV39145.1"/>
    </source>
</evidence>
<reference evidence="1 2" key="1">
    <citation type="submission" date="2016-07" db="EMBL/GenBank/DDBJ databases">
        <title>Characterization of three bacteriophages infecting bacteria isolated from shrimp culture pond water.</title>
        <authorList>
            <person name="Khoa H.V."/>
        </authorList>
    </citation>
    <scope>NUCLEOTIDE SEQUENCE [LARGE SCALE GENOMIC DNA]</scope>
</reference>
<accession>A0A1B4XWH7</accession>
<proteinExistence type="predicted"/>
<keyword evidence="2" id="KW-1185">Reference proteome</keyword>
<organism evidence="1 2">
    <name type="scientific">Tenacibaculum phage pT24</name>
    <dbReference type="NCBI Taxonomy" id="1880590"/>
    <lineage>
        <taxon>Viruses</taxon>
        <taxon>Duplodnaviria</taxon>
        <taxon>Heunggongvirae</taxon>
        <taxon>Uroviricota</taxon>
        <taxon>Caudoviricetes</taxon>
        <taxon>Kungbxnavirus</taxon>
        <taxon>Kungbxnavirus pT24</taxon>
    </lineage>
</organism>
<evidence type="ECO:0000313" key="2">
    <source>
        <dbReference type="Proteomes" id="UP000224877"/>
    </source>
</evidence>